<gene>
    <name evidence="2" type="ORF">RSOL_375010</name>
</gene>
<organism evidence="2 3">
    <name type="scientific">Rhizoctonia solani AG-3 Rhs1AP</name>
    <dbReference type="NCBI Taxonomy" id="1086054"/>
    <lineage>
        <taxon>Eukaryota</taxon>
        <taxon>Fungi</taxon>
        <taxon>Dikarya</taxon>
        <taxon>Basidiomycota</taxon>
        <taxon>Agaricomycotina</taxon>
        <taxon>Agaricomycetes</taxon>
        <taxon>Cantharellales</taxon>
        <taxon>Ceratobasidiaceae</taxon>
        <taxon>Rhizoctonia</taxon>
    </lineage>
</organism>
<protein>
    <submittedName>
        <fullName evidence="2">Uncharacterized protein</fullName>
    </submittedName>
</protein>
<evidence type="ECO:0000256" key="1">
    <source>
        <dbReference type="SAM" id="MobiDB-lite"/>
    </source>
</evidence>
<feature type="region of interest" description="Disordered" evidence="1">
    <location>
        <begin position="144"/>
        <end position="183"/>
    </location>
</feature>
<accession>X8JCA1</accession>
<feature type="non-terminal residue" evidence="2">
    <location>
        <position position="183"/>
    </location>
</feature>
<dbReference type="EMBL" id="JATN01000319">
    <property type="protein sequence ID" value="EUC60906.1"/>
    <property type="molecule type" value="Genomic_DNA"/>
</dbReference>
<dbReference type="Proteomes" id="UP000030108">
    <property type="component" value="Unassembled WGS sequence"/>
</dbReference>
<feature type="region of interest" description="Disordered" evidence="1">
    <location>
        <begin position="1"/>
        <end position="48"/>
    </location>
</feature>
<sequence length="183" mass="20350">MHNPDIGILDNPTSHHLCRAPERAHTSADSSSQRHAARQAGKERKIRIPPKDAKAKLLGLKRHLNEICTSHGLNYSDFATYSKDGKVRSEAESISFLAARNRDLSDLRRKVRGIPTHNDQELVDLKARTELGIKDLSGKVVAERKRIAPSKNKPRPSAHLSSYSRSGDTTDLLKALNTPIPRL</sequence>
<feature type="compositionally biased region" description="Polar residues" evidence="1">
    <location>
        <begin position="159"/>
        <end position="169"/>
    </location>
</feature>
<evidence type="ECO:0000313" key="2">
    <source>
        <dbReference type="EMBL" id="EUC60906.1"/>
    </source>
</evidence>
<name>X8JCA1_9AGAM</name>
<reference evidence="3" key="1">
    <citation type="journal article" date="2014" name="Genome Announc.">
        <title>Draft genome sequence of the plant-pathogenic soil fungus Rhizoctonia solani anastomosis group 3 strain Rhs1AP.</title>
        <authorList>
            <person name="Cubeta M.A."/>
            <person name="Thomas E."/>
            <person name="Dean R.A."/>
            <person name="Jabaji S."/>
            <person name="Neate S.M."/>
            <person name="Tavantzis S."/>
            <person name="Toda T."/>
            <person name="Vilgalys R."/>
            <person name="Bharathan N."/>
            <person name="Fedorova-Abrams N."/>
            <person name="Pakala S.B."/>
            <person name="Pakala S.M."/>
            <person name="Zafar N."/>
            <person name="Joardar V."/>
            <person name="Losada L."/>
            <person name="Nierman W.C."/>
        </authorList>
    </citation>
    <scope>NUCLEOTIDE SEQUENCE [LARGE SCALE GENOMIC DNA]</scope>
    <source>
        <strain evidence="3">AG-3</strain>
    </source>
</reference>
<evidence type="ECO:0000313" key="3">
    <source>
        <dbReference type="Proteomes" id="UP000030108"/>
    </source>
</evidence>
<dbReference type="AlphaFoldDB" id="X8JCA1"/>
<proteinExistence type="predicted"/>
<comment type="caution">
    <text evidence="2">The sequence shown here is derived from an EMBL/GenBank/DDBJ whole genome shotgun (WGS) entry which is preliminary data.</text>
</comment>